<dbReference type="InParanoid" id="A0A165PK36"/>
<evidence type="ECO:0000313" key="1">
    <source>
        <dbReference type="EMBL" id="KZT21151.1"/>
    </source>
</evidence>
<reference evidence="1 2" key="1">
    <citation type="journal article" date="2016" name="Mol. Biol. Evol.">
        <title>Comparative Genomics of Early-Diverging Mushroom-Forming Fungi Provides Insights into the Origins of Lignocellulose Decay Capabilities.</title>
        <authorList>
            <person name="Nagy L.G."/>
            <person name="Riley R."/>
            <person name="Tritt A."/>
            <person name="Adam C."/>
            <person name="Daum C."/>
            <person name="Floudas D."/>
            <person name="Sun H."/>
            <person name="Yadav J.S."/>
            <person name="Pangilinan J."/>
            <person name="Larsson K.H."/>
            <person name="Matsuura K."/>
            <person name="Barry K."/>
            <person name="Labutti K."/>
            <person name="Kuo R."/>
            <person name="Ohm R.A."/>
            <person name="Bhattacharya S.S."/>
            <person name="Shirouzu T."/>
            <person name="Yoshinaga Y."/>
            <person name="Martin F.M."/>
            <person name="Grigoriev I.V."/>
            <person name="Hibbett D.S."/>
        </authorList>
    </citation>
    <scope>NUCLEOTIDE SEQUENCE [LARGE SCALE GENOMIC DNA]</scope>
    <source>
        <strain evidence="1 2">HHB14362 ss-1</strain>
    </source>
</reference>
<name>A0A165PK36_9AGAM</name>
<sequence>MQDLGFSSCLLRLCFQYCAACIISLMYYIRQYFSSTVACYPVSSGSIGYGKSRSRHTRRQVLSELSAGSLPRTEHHRFTLEVSCHTRSLYRKYQGLEGDSEPDVVRLRSRL</sequence>
<gene>
    <name evidence="1" type="ORF">NEOLEDRAFT_790961</name>
</gene>
<protein>
    <submittedName>
        <fullName evidence="1">Uncharacterized protein</fullName>
    </submittedName>
</protein>
<accession>A0A165PK36</accession>
<keyword evidence="2" id="KW-1185">Reference proteome</keyword>
<organism evidence="1 2">
    <name type="scientific">Neolentinus lepideus HHB14362 ss-1</name>
    <dbReference type="NCBI Taxonomy" id="1314782"/>
    <lineage>
        <taxon>Eukaryota</taxon>
        <taxon>Fungi</taxon>
        <taxon>Dikarya</taxon>
        <taxon>Basidiomycota</taxon>
        <taxon>Agaricomycotina</taxon>
        <taxon>Agaricomycetes</taxon>
        <taxon>Gloeophyllales</taxon>
        <taxon>Gloeophyllaceae</taxon>
        <taxon>Neolentinus</taxon>
    </lineage>
</organism>
<dbReference type="Proteomes" id="UP000076761">
    <property type="component" value="Unassembled WGS sequence"/>
</dbReference>
<evidence type="ECO:0000313" key="2">
    <source>
        <dbReference type="Proteomes" id="UP000076761"/>
    </source>
</evidence>
<dbReference type="EMBL" id="KV425610">
    <property type="protein sequence ID" value="KZT21151.1"/>
    <property type="molecule type" value="Genomic_DNA"/>
</dbReference>
<dbReference type="AlphaFoldDB" id="A0A165PK36"/>
<proteinExistence type="predicted"/>